<feature type="compositionally biased region" description="Basic and acidic residues" evidence="10">
    <location>
        <begin position="981"/>
        <end position="990"/>
    </location>
</feature>
<dbReference type="GO" id="GO:0007155">
    <property type="term" value="P:cell adhesion"/>
    <property type="evidence" value="ECO:0007669"/>
    <property type="project" value="InterPro"/>
</dbReference>
<dbReference type="GO" id="GO:0019934">
    <property type="term" value="P:cGMP-mediated signaling"/>
    <property type="evidence" value="ECO:0007669"/>
    <property type="project" value="TreeGrafter"/>
</dbReference>
<accession>A0AAD9B1R4</accession>
<dbReference type="SUPFAM" id="SSF56436">
    <property type="entry name" value="C-type lectin-like"/>
    <property type="match status" value="1"/>
</dbReference>
<feature type="region of interest" description="Disordered" evidence="10">
    <location>
        <begin position="349"/>
        <end position="393"/>
    </location>
</feature>
<comment type="caution">
    <text evidence="9">Lacks conserved residue(s) required for the propagation of feature annotation.</text>
</comment>
<feature type="compositionally biased region" description="Basic and acidic residues" evidence="10">
    <location>
        <begin position="238"/>
        <end position="250"/>
    </location>
</feature>
<evidence type="ECO:0000256" key="11">
    <source>
        <dbReference type="SAM" id="Phobius"/>
    </source>
</evidence>
<feature type="region of interest" description="Disordered" evidence="10">
    <location>
        <begin position="654"/>
        <end position="680"/>
    </location>
</feature>
<dbReference type="SMART" id="SM00445">
    <property type="entry name" value="LINK"/>
    <property type="match status" value="1"/>
</dbReference>
<feature type="region of interest" description="Disordered" evidence="10">
    <location>
        <begin position="981"/>
        <end position="1040"/>
    </location>
</feature>
<feature type="domain" description="Link" evidence="12">
    <location>
        <begin position="772"/>
        <end position="863"/>
    </location>
</feature>
<dbReference type="GO" id="GO:0005540">
    <property type="term" value="F:hyaluronic acid binding"/>
    <property type="evidence" value="ECO:0007669"/>
    <property type="project" value="InterPro"/>
</dbReference>
<evidence type="ECO:0000256" key="6">
    <source>
        <dbReference type="ARBA" id="ARBA00023054"/>
    </source>
</evidence>
<dbReference type="Pfam" id="PF05781">
    <property type="entry name" value="MRVI1"/>
    <property type="match status" value="2"/>
</dbReference>
<dbReference type="PROSITE" id="PS50963">
    <property type="entry name" value="LINK_2"/>
    <property type="match status" value="1"/>
</dbReference>
<feature type="disulfide bond" evidence="9">
    <location>
        <begin position="818"/>
        <end position="839"/>
    </location>
</feature>
<evidence type="ECO:0000313" key="13">
    <source>
        <dbReference type="EMBL" id="KAK1875665.1"/>
    </source>
</evidence>
<feature type="region of interest" description="Disordered" evidence="10">
    <location>
        <begin position="892"/>
        <end position="921"/>
    </location>
</feature>
<feature type="compositionally biased region" description="Low complexity" evidence="10">
    <location>
        <begin position="654"/>
        <end position="664"/>
    </location>
</feature>
<evidence type="ECO:0000259" key="12">
    <source>
        <dbReference type="PROSITE" id="PS50963"/>
    </source>
</evidence>
<evidence type="ECO:0000256" key="10">
    <source>
        <dbReference type="SAM" id="MobiDB-lite"/>
    </source>
</evidence>
<reference evidence="13" key="1">
    <citation type="submission" date="2023-04" db="EMBL/GenBank/DDBJ databases">
        <title>Chromosome-level genome of Chaenocephalus aceratus.</title>
        <authorList>
            <person name="Park H."/>
        </authorList>
    </citation>
    <scope>NUCLEOTIDE SEQUENCE</scope>
    <source>
        <strain evidence="13">DE</strain>
        <tissue evidence="13">Muscle</tissue>
    </source>
</reference>
<feature type="region of interest" description="Disordered" evidence="10">
    <location>
        <begin position="167"/>
        <end position="326"/>
    </location>
</feature>
<evidence type="ECO:0000256" key="5">
    <source>
        <dbReference type="ARBA" id="ARBA00022989"/>
    </source>
</evidence>
<evidence type="ECO:0000256" key="3">
    <source>
        <dbReference type="ARBA" id="ARBA00022490"/>
    </source>
</evidence>
<dbReference type="Gene3D" id="3.10.100.10">
    <property type="entry name" value="Mannose-Binding Protein A, subunit A"/>
    <property type="match status" value="1"/>
</dbReference>
<evidence type="ECO:0000256" key="8">
    <source>
        <dbReference type="ARBA" id="ARBA00023157"/>
    </source>
</evidence>
<feature type="region of interest" description="Disordered" evidence="10">
    <location>
        <begin position="419"/>
        <end position="450"/>
    </location>
</feature>
<feature type="transmembrane region" description="Helical" evidence="11">
    <location>
        <begin position="935"/>
        <end position="955"/>
    </location>
</feature>
<protein>
    <submittedName>
        <fullName evidence="13">Protein MRVI1</fullName>
    </submittedName>
</protein>
<feature type="compositionally biased region" description="Low complexity" evidence="10">
    <location>
        <begin position="70"/>
        <end position="81"/>
    </location>
</feature>
<feature type="compositionally biased region" description="Acidic residues" evidence="10">
    <location>
        <begin position="991"/>
        <end position="1034"/>
    </location>
</feature>
<evidence type="ECO:0000256" key="2">
    <source>
        <dbReference type="ARBA" id="ARBA00004496"/>
    </source>
</evidence>
<comment type="subcellular location">
    <subcellularLocation>
        <location evidence="2">Cytoplasm</location>
    </subcellularLocation>
    <subcellularLocation>
        <location evidence="1">Membrane</location>
        <topology evidence="1">Single-pass membrane protein</topology>
    </subcellularLocation>
</comment>
<keyword evidence="14" id="KW-1185">Reference proteome</keyword>
<keyword evidence="7 11" id="KW-0472">Membrane</keyword>
<feature type="region of interest" description="Disordered" evidence="10">
    <location>
        <begin position="715"/>
        <end position="746"/>
    </location>
</feature>
<feature type="compositionally biased region" description="Basic and acidic residues" evidence="10">
    <location>
        <begin position="727"/>
        <end position="742"/>
    </location>
</feature>
<dbReference type="GO" id="GO:0016020">
    <property type="term" value="C:membrane"/>
    <property type="evidence" value="ECO:0007669"/>
    <property type="project" value="UniProtKB-SubCell"/>
</dbReference>
<comment type="caution">
    <text evidence="13">The sequence shown here is derived from an EMBL/GenBank/DDBJ whole genome shotgun (WGS) entry which is preliminary data.</text>
</comment>
<dbReference type="Proteomes" id="UP001228049">
    <property type="component" value="Unassembled WGS sequence"/>
</dbReference>
<evidence type="ECO:0000256" key="9">
    <source>
        <dbReference type="PROSITE-ProRule" id="PRU00323"/>
    </source>
</evidence>
<sequence>MTLQLQEEEDHFPQGSPPEQSDHNPEESCAAFCPAERPFVFPSTRSRPPLLPTMPTLPEEEEDSPEEMDSSSSSPSTSTPSRAVVMTGPTIIYPQQVTIVQQDGRPLEQTRPHSPRTRTARNSSGGPITRVDSTGNVIDLVKDPLPELQLSEEDRQKNLELLQQAKKVSDRFLTRRGRRSLTDSPPGLSPTPTPSTSPCSSRSTSLTVAPQTAVGPTEATHVSSQSVGQHLELSSLREQTDLTTQDHEGNRLLVDWKPSEKRKVSSGTLTPRFAVQKENCDPAVPKSPPAVGKTDEGPGPGRNPNQTPATGVAKPVPRPPTQQAPCTAEIKTIGAFPPLMRAVSWDTVGTLNSRNGAPSFPPTAEDTFSDKPRDAAFKSSGYKDLPGQQGSVQKLSKFREEHKLMRNQSIVGSKLADLSEAAEQEKGPPASPNSVSNEEAKEKTDSMPNTSDLMLRKLKLHRGLPGWCCPPLTEKEVENAFVQLSLAFRALKVSSPQWQNLEQREAFQRLIETLAVLHRLATRLSSRSEIVGAVRQEKRMNKATEVMMQYVENLKRTYEKDHAELMEFKKLANQNSIRCYGPSADTGDDGIPRPSRSMSLTLGKALPRRRVSVAVVPKFNLLNIPGQTPATAFPGLNMGPSTGPITMNDVKANAPSEAAQPAAECGKSVSEPESEPAKPPVNLEEIRAEIRAELKAKMEEETYNKGYQEGLKQSKVLQEEKQEEENAAEKLLESKNKDEESGKKRRTSRRMEDVLVLLGRFWPKFPLSRRLLWVALTLFVGMCLVISIFTFFSDYYKKLNIASKAQVQEALTRGLETCRFGWIDEHLAVIPRVKALPNCGQNKMGLVTWRVNVIKKLDVFCFDESVAATQLKDAITDNPSDRMDILVQTQSSSRAASSSPTSHSTSSSSTPTTIDYGAEPDRFVGGSQSSAGAKAILITSTCGLFLIAIIILAFIKLRKSRAVSTDIKQAEEYIQTVEWTSEEKTEKTEEAAQEDERMEDERMEDERIEDEGIEDERIEDERMEDERMEDERIEVEENAR</sequence>
<keyword evidence="6" id="KW-0175">Coiled coil</keyword>
<dbReference type="PANTHER" id="PTHR15352:SF2">
    <property type="entry name" value="INOSITOL 1,4,5-TRIPHOSPHATE RECEPTOR ASSOCIATED 1"/>
    <property type="match status" value="1"/>
</dbReference>
<dbReference type="InterPro" id="IPR016187">
    <property type="entry name" value="CTDL_fold"/>
</dbReference>
<feature type="compositionally biased region" description="Acidic residues" evidence="10">
    <location>
        <begin position="1"/>
        <end position="10"/>
    </location>
</feature>
<dbReference type="InterPro" id="IPR000538">
    <property type="entry name" value="Link_dom"/>
</dbReference>
<feature type="compositionally biased region" description="Low complexity" evidence="10">
    <location>
        <begin position="196"/>
        <end position="207"/>
    </location>
</feature>
<dbReference type="GO" id="GO:0005737">
    <property type="term" value="C:cytoplasm"/>
    <property type="evidence" value="ECO:0007669"/>
    <property type="project" value="UniProtKB-SubCell"/>
</dbReference>
<keyword evidence="8 9" id="KW-1015">Disulfide bond</keyword>
<evidence type="ECO:0000256" key="1">
    <source>
        <dbReference type="ARBA" id="ARBA00004167"/>
    </source>
</evidence>
<organism evidence="13 14">
    <name type="scientific">Dissostichus eleginoides</name>
    <name type="common">Patagonian toothfish</name>
    <name type="synonym">Dissostichus amissus</name>
    <dbReference type="NCBI Taxonomy" id="100907"/>
    <lineage>
        <taxon>Eukaryota</taxon>
        <taxon>Metazoa</taxon>
        <taxon>Chordata</taxon>
        <taxon>Craniata</taxon>
        <taxon>Vertebrata</taxon>
        <taxon>Euteleostomi</taxon>
        <taxon>Actinopterygii</taxon>
        <taxon>Neopterygii</taxon>
        <taxon>Teleostei</taxon>
        <taxon>Neoteleostei</taxon>
        <taxon>Acanthomorphata</taxon>
        <taxon>Eupercaria</taxon>
        <taxon>Perciformes</taxon>
        <taxon>Notothenioidei</taxon>
        <taxon>Nototheniidae</taxon>
        <taxon>Dissostichus</taxon>
    </lineage>
</organism>
<dbReference type="InterPro" id="IPR016186">
    <property type="entry name" value="C-type_lectin-like/link_sf"/>
</dbReference>
<feature type="compositionally biased region" description="Acidic residues" evidence="10">
    <location>
        <begin position="58"/>
        <end position="69"/>
    </location>
</feature>
<evidence type="ECO:0000256" key="4">
    <source>
        <dbReference type="ARBA" id="ARBA00022692"/>
    </source>
</evidence>
<feature type="compositionally biased region" description="Low complexity" evidence="10">
    <location>
        <begin position="892"/>
        <end position="913"/>
    </location>
</feature>
<feature type="transmembrane region" description="Helical" evidence="11">
    <location>
        <begin position="771"/>
        <end position="792"/>
    </location>
</feature>
<dbReference type="AlphaFoldDB" id="A0AAD9B1R4"/>
<evidence type="ECO:0000313" key="14">
    <source>
        <dbReference type="Proteomes" id="UP001228049"/>
    </source>
</evidence>
<dbReference type="InterPro" id="IPR008677">
    <property type="entry name" value="MRVI1"/>
</dbReference>
<keyword evidence="3" id="KW-0963">Cytoplasm</keyword>
<proteinExistence type="predicted"/>
<name>A0AAD9B1R4_DISEL</name>
<dbReference type="PANTHER" id="PTHR15352">
    <property type="entry name" value="LYMPHOID-RESTRICTED MEMBRANE PROTEIN, JAW1"/>
    <property type="match status" value="1"/>
</dbReference>
<feature type="region of interest" description="Disordered" evidence="10">
    <location>
        <begin position="1"/>
        <end position="137"/>
    </location>
</feature>
<feature type="compositionally biased region" description="Polar residues" evidence="10">
    <location>
        <begin position="120"/>
        <end position="136"/>
    </location>
</feature>
<evidence type="ECO:0000256" key="7">
    <source>
        <dbReference type="ARBA" id="ARBA00023136"/>
    </source>
</evidence>
<dbReference type="EMBL" id="JASDAP010000096">
    <property type="protein sequence ID" value="KAK1875665.1"/>
    <property type="molecule type" value="Genomic_DNA"/>
</dbReference>
<keyword evidence="5 11" id="KW-1133">Transmembrane helix</keyword>
<keyword evidence="4 11" id="KW-0812">Transmembrane</keyword>
<gene>
    <name evidence="13" type="ORF">KUDE01_015441</name>
</gene>